<feature type="compositionally biased region" description="Basic residues" evidence="1">
    <location>
        <begin position="54"/>
        <end position="73"/>
    </location>
</feature>
<accession>A0ABQ9WMI7</accession>
<proteinExistence type="predicted"/>
<name>A0ABQ9WMI7_9EUKA</name>
<reference evidence="2 3" key="1">
    <citation type="journal article" date="2022" name="bioRxiv">
        <title>Genomics of Preaxostyla Flagellates Illuminates Evolutionary Transitions and the Path Towards Mitochondrial Loss.</title>
        <authorList>
            <person name="Novak L.V.F."/>
            <person name="Treitli S.C."/>
            <person name="Pyrih J."/>
            <person name="Halakuc P."/>
            <person name="Pipaliya S.V."/>
            <person name="Vacek V."/>
            <person name="Brzon O."/>
            <person name="Soukal P."/>
            <person name="Eme L."/>
            <person name="Dacks J.B."/>
            <person name="Karnkowska A."/>
            <person name="Elias M."/>
            <person name="Hampl V."/>
        </authorList>
    </citation>
    <scope>NUCLEOTIDE SEQUENCE [LARGE SCALE GENOMIC DNA]</scope>
    <source>
        <strain evidence="2">NAU3</strain>
        <tissue evidence="2">Gut</tissue>
    </source>
</reference>
<evidence type="ECO:0000313" key="3">
    <source>
        <dbReference type="Proteomes" id="UP001281761"/>
    </source>
</evidence>
<dbReference type="Proteomes" id="UP001281761">
    <property type="component" value="Unassembled WGS sequence"/>
</dbReference>
<dbReference type="EMBL" id="JARBJD010000651">
    <property type="protein sequence ID" value="KAK2940573.1"/>
    <property type="molecule type" value="Genomic_DNA"/>
</dbReference>
<keyword evidence="3" id="KW-1185">Reference proteome</keyword>
<feature type="compositionally biased region" description="Polar residues" evidence="1">
    <location>
        <begin position="108"/>
        <end position="135"/>
    </location>
</feature>
<comment type="caution">
    <text evidence="2">The sequence shown here is derived from an EMBL/GenBank/DDBJ whole genome shotgun (WGS) entry which is preliminary data.</text>
</comment>
<evidence type="ECO:0000313" key="2">
    <source>
        <dbReference type="EMBL" id="KAK2940573.1"/>
    </source>
</evidence>
<evidence type="ECO:0000256" key="1">
    <source>
        <dbReference type="SAM" id="MobiDB-lite"/>
    </source>
</evidence>
<feature type="region of interest" description="Disordered" evidence="1">
    <location>
        <begin position="1"/>
        <end position="154"/>
    </location>
</feature>
<protein>
    <submittedName>
        <fullName evidence="2">Uncharacterized protein</fullName>
    </submittedName>
</protein>
<sequence length="208" mass="23707">MKRSEVTPYNRKPTHRLLRLGTRCSEGKGAESGTNKQSDKNNEMNNALEVNRTKNNRKSSLRKNRPTSTKHRVLHDSRNRKSNHLTKSDMKEESSVESASTTADRRNIQNGLSDTNSPSTNSFPAPQQLLTSSVQHVERKPHRAAVSPSPTQLHRKLRHTHPNPHLLPTRHKPFMNLVHSTRTNTHHPDTDKYLSLNNLNETTESLLQ</sequence>
<gene>
    <name evidence="2" type="ORF">BLNAU_24512</name>
</gene>
<organism evidence="2 3">
    <name type="scientific">Blattamonas nauphoetae</name>
    <dbReference type="NCBI Taxonomy" id="2049346"/>
    <lineage>
        <taxon>Eukaryota</taxon>
        <taxon>Metamonada</taxon>
        <taxon>Preaxostyla</taxon>
        <taxon>Oxymonadida</taxon>
        <taxon>Blattamonas</taxon>
    </lineage>
</organism>